<feature type="compositionally biased region" description="Basic and acidic residues" evidence="1">
    <location>
        <begin position="26"/>
        <end position="41"/>
    </location>
</feature>
<proteinExistence type="predicted"/>
<organism evidence="2 3">
    <name type="scientific">Setaria digitata</name>
    <dbReference type="NCBI Taxonomy" id="48799"/>
    <lineage>
        <taxon>Eukaryota</taxon>
        <taxon>Metazoa</taxon>
        <taxon>Ecdysozoa</taxon>
        <taxon>Nematoda</taxon>
        <taxon>Chromadorea</taxon>
        <taxon>Rhabditida</taxon>
        <taxon>Spirurina</taxon>
        <taxon>Spiruromorpha</taxon>
        <taxon>Filarioidea</taxon>
        <taxon>Setariidae</taxon>
        <taxon>Setaria</taxon>
    </lineage>
</organism>
<name>A0A915PWV7_9BILA</name>
<sequence>MEEARNIIPMVNSEINSSNEKRRKRRDADIKDDNGDIDSKDVDRGTVRRLVASKTKQQKGAKRLRQKVEQASSVQSVLRMKTFPVAAISMGLFIANGGNMGESNCSVTFCFFSRHVRYDFSYSSGVLSYRAGYKVSFSHLEAINFQGYYVNFKLSQPAEQEYCNRESFADNRHTVVPCNDFDITLGQYKTALVHVVRLISDESSLWIYHLLNADRQFFKPLIRRVIIPSFSGTTSTTATYCSPVAESSSKGPLPTLAVNPSTLSLYSNHHPPDVHNYEVSKYLPTISSLSSSTSSYVTQLGDLNNETVSVPTIRYDETLNQSSTIDQSYISYPIGQQQSDDAYYNNGGENSWQSEMFLTSQLKHCPIVPSQNDPLEEAIESSKECADKLINEIDNVAGLQLTEHYNEGILEEKESKMGNGPSTINSMYVLSEPEPIDSEYVPQKSDSQYILSDLDMLFP</sequence>
<dbReference type="Proteomes" id="UP000887581">
    <property type="component" value="Unplaced"/>
</dbReference>
<evidence type="ECO:0000313" key="2">
    <source>
        <dbReference type="Proteomes" id="UP000887581"/>
    </source>
</evidence>
<evidence type="ECO:0000256" key="1">
    <source>
        <dbReference type="SAM" id="MobiDB-lite"/>
    </source>
</evidence>
<dbReference type="WBParaSite" id="sdigi.contig313.g7345.t1">
    <property type="protein sequence ID" value="sdigi.contig313.g7345.t1"/>
    <property type="gene ID" value="sdigi.contig313.g7345"/>
</dbReference>
<accession>A0A915PWV7</accession>
<reference evidence="3" key="1">
    <citation type="submission" date="2022-11" db="UniProtKB">
        <authorList>
            <consortium name="WormBaseParasite"/>
        </authorList>
    </citation>
    <scope>IDENTIFICATION</scope>
</reference>
<dbReference type="AlphaFoldDB" id="A0A915PWV7"/>
<evidence type="ECO:0000313" key="3">
    <source>
        <dbReference type="WBParaSite" id="sdigi.contig313.g7345.t1"/>
    </source>
</evidence>
<protein>
    <submittedName>
        <fullName evidence="3">Uncharacterized protein</fullName>
    </submittedName>
</protein>
<keyword evidence="2" id="KW-1185">Reference proteome</keyword>
<feature type="region of interest" description="Disordered" evidence="1">
    <location>
        <begin position="1"/>
        <end position="41"/>
    </location>
</feature>